<gene>
    <name evidence="1" type="ORF">MGU_09060</name>
</gene>
<dbReference type="Proteomes" id="UP000031192">
    <property type="component" value="Unassembled WGS sequence"/>
</dbReference>
<dbReference type="HOGENOM" id="CLU_804315_0_0_1"/>
<dbReference type="OrthoDB" id="4941456at2759"/>
<accession>A0A0B4HVW7</accession>
<comment type="caution">
    <text evidence="1">The sequence shown here is derived from an EMBL/GenBank/DDBJ whole genome shotgun (WGS) entry which is preliminary data.</text>
</comment>
<sequence>MAEAPRDEVIERVIAVAKLRRQREQERVARALQVPPEEYRELPPVQKPVSDDELPLKPNYDSTYERYRGIFESASTMQLEIPVTPVAEPLQGTPAIPWIVEAPLNSVEVLEAILKPSHPFQIHAAHHVQRRFDRAHGSKRLYSEYIRLQGQLERNREVSFIRVPASAEKILRHWLMGFFKPVLLNYISIPWTTGRIQCLAHPRALVMSDRPVAGIYTYEILLATKFRELGLSTSPVDLQRSLLKRGTTPLPETIWDWFAGRPGTTAALPYFTSARKIDLDRKNADAYLQREGYHKSEPHIFAQCCLPTTAIKEVLERNDRIREKAYREIEAEARGAKTRGTNKGI</sequence>
<proteinExistence type="predicted"/>
<keyword evidence="2" id="KW-1185">Reference proteome</keyword>
<dbReference type="AlphaFoldDB" id="A0A0B4HVW7"/>
<dbReference type="EMBL" id="AZNH01000055">
    <property type="protein sequence ID" value="KID83674.1"/>
    <property type="molecule type" value="Genomic_DNA"/>
</dbReference>
<evidence type="ECO:0000313" key="2">
    <source>
        <dbReference type="Proteomes" id="UP000031192"/>
    </source>
</evidence>
<organism evidence="1 2">
    <name type="scientific">Metarhizium guizhouense (strain ARSEF 977)</name>
    <dbReference type="NCBI Taxonomy" id="1276136"/>
    <lineage>
        <taxon>Eukaryota</taxon>
        <taxon>Fungi</taxon>
        <taxon>Dikarya</taxon>
        <taxon>Ascomycota</taxon>
        <taxon>Pezizomycotina</taxon>
        <taxon>Sordariomycetes</taxon>
        <taxon>Hypocreomycetidae</taxon>
        <taxon>Hypocreales</taxon>
        <taxon>Clavicipitaceae</taxon>
        <taxon>Metarhizium</taxon>
    </lineage>
</organism>
<name>A0A0B4HVW7_METGA</name>
<reference evidence="1 2" key="1">
    <citation type="journal article" date="2014" name="Proc. Natl. Acad. Sci. U.S.A.">
        <title>Trajectory and genomic determinants of fungal-pathogen speciation and host adaptation.</title>
        <authorList>
            <person name="Hu X."/>
            <person name="Xiao G."/>
            <person name="Zheng P."/>
            <person name="Shang Y."/>
            <person name="Su Y."/>
            <person name="Zhang X."/>
            <person name="Liu X."/>
            <person name="Zhan S."/>
            <person name="St Leger R.J."/>
            <person name="Wang C."/>
        </authorList>
    </citation>
    <scope>NUCLEOTIDE SEQUENCE [LARGE SCALE GENOMIC DNA]</scope>
    <source>
        <strain evidence="1 2">ARSEF 977</strain>
    </source>
</reference>
<protein>
    <submittedName>
        <fullName evidence="1">Uncharacterized protein</fullName>
    </submittedName>
</protein>
<evidence type="ECO:0000313" key="1">
    <source>
        <dbReference type="EMBL" id="KID83674.1"/>
    </source>
</evidence>